<dbReference type="InterPro" id="IPR011250">
    <property type="entry name" value="OMP/PagP_B-barrel"/>
</dbReference>
<accession>A0A238U7C4</accession>
<dbReference type="RefSeq" id="WP_095070489.1">
    <property type="nucleotide sequence ID" value="NZ_LT899436.1"/>
</dbReference>
<sequence>MKKLLFLKLFICIFAMNAQDNEGKLAIEKGTWNIGGRFAISSNNNTNTATPNAEANNFGFSITPSAAYFLHNNVSIGLALGYGYFESENISGTNESLNFRNQYSIAPTIKKLFPVSKNFAFSLQGELGYSYSESKASASSLKFKENSYSISIRPGIDFFVTKKLALQANIGALQYLNINRKAEDSSNVNLSEGNSQNFDFNLNSSTILFGLSYYL</sequence>
<evidence type="ECO:0000256" key="1">
    <source>
        <dbReference type="ARBA" id="ARBA00022729"/>
    </source>
</evidence>
<evidence type="ECO:0000313" key="4">
    <source>
        <dbReference type="EMBL" id="SNR15057.1"/>
    </source>
</evidence>
<protein>
    <recommendedName>
        <fullName evidence="3">Outer membrane protein beta-barrel domain-containing protein</fullName>
    </recommendedName>
</protein>
<reference evidence="4 5" key="1">
    <citation type="submission" date="2017-07" db="EMBL/GenBank/DDBJ databases">
        <authorList>
            <person name="Sun Z.S."/>
            <person name="Albrecht U."/>
            <person name="Echele G."/>
            <person name="Lee C.C."/>
        </authorList>
    </citation>
    <scope>NUCLEOTIDE SEQUENCE [LARGE SCALE GENOMIC DNA]</scope>
    <source>
        <strain evidence="5">type strain: KCTC 22618</strain>
    </source>
</reference>
<keyword evidence="1 2" id="KW-0732">Signal</keyword>
<proteinExistence type="predicted"/>
<keyword evidence="5" id="KW-1185">Reference proteome</keyword>
<dbReference type="Gene3D" id="2.40.160.20">
    <property type="match status" value="1"/>
</dbReference>
<dbReference type="OrthoDB" id="945117at2"/>
<gene>
    <name evidence="4" type="ORF">TJEJU_1320</name>
</gene>
<dbReference type="SUPFAM" id="SSF56925">
    <property type="entry name" value="OMPA-like"/>
    <property type="match status" value="1"/>
</dbReference>
<feature type="domain" description="Outer membrane protein beta-barrel" evidence="3">
    <location>
        <begin position="10"/>
        <end position="213"/>
    </location>
</feature>
<organism evidence="4 5">
    <name type="scientific">Tenacibaculum jejuense</name>
    <dbReference type="NCBI Taxonomy" id="584609"/>
    <lineage>
        <taxon>Bacteria</taxon>
        <taxon>Pseudomonadati</taxon>
        <taxon>Bacteroidota</taxon>
        <taxon>Flavobacteriia</taxon>
        <taxon>Flavobacteriales</taxon>
        <taxon>Flavobacteriaceae</taxon>
        <taxon>Tenacibaculum</taxon>
    </lineage>
</organism>
<dbReference type="AlphaFoldDB" id="A0A238U7C4"/>
<feature type="signal peptide" evidence="2">
    <location>
        <begin position="1"/>
        <end position="18"/>
    </location>
</feature>
<name>A0A238U7C4_9FLAO</name>
<evidence type="ECO:0000313" key="5">
    <source>
        <dbReference type="Proteomes" id="UP000215214"/>
    </source>
</evidence>
<dbReference type="Pfam" id="PF13505">
    <property type="entry name" value="OMP_b-brl"/>
    <property type="match status" value="1"/>
</dbReference>
<dbReference type="Proteomes" id="UP000215214">
    <property type="component" value="Chromosome TJEJU"/>
</dbReference>
<evidence type="ECO:0000256" key="2">
    <source>
        <dbReference type="SAM" id="SignalP"/>
    </source>
</evidence>
<feature type="chain" id="PRO_5012489353" description="Outer membrane protein beta-barrel domain-containing protein" evidence="2">
    <location>
        <begin position="19"/>
        <end position="215"/>
    </location>
</feature>
<evidence type="ECO:0000259" key="3">
    <source>
        <dbReference type="Pfam" id="PF13505"/>
    </source>
</evidence>
<dbReference type="KEGG" id="tje:TJEJU_1320"/>
<dbReference type="EMBL" id="LT899436">
    <property type="protein sequence ID" value="SNR15057.1"/>
    <property type="molecule type" value="Genomic_DNA"/>
</dbReference>
<dbReference type="InterPro" id="IPR027385">
    <property type="entry name" value="Beta-barrel_OMP"/>
</dbReference>